<evidence type="ECO:0000313" key="2">
    <source>
        <dbReference type="Proteomes" id="UP000463883"/>
    </source>
</evidence>
<dbReference type="InterPro" id="IPR043743">
    <property type="entry name" value="DUF5688"/>
</dbReference>
<reference evidence="1 2" key="1">
    <citation type="submission" date="2020-01" db="EMBL/GenBank/DDBJ databases">
        <title>Genomic analysis of Aminipila sp. CBA3637.</title>
        <authorList>
            <person name="Kim Y.B."/>
            <person name="Roh S.W."/>
        </authorList>
    </citation>
    <scope>NUCLEOTIDE SEQUENCE [LARGE SCALE GENOMIC DNA]</scope>
    <source>
        <strain evidence="1 2">CBA3637</strain>
    </source>
</reference>
<accession>A0A6P1MLX5</accession>
<dbReference type="Pfam" id="PF18941">
    <property type="entry name" value="DUF5688"/>
    <property type="match status" value="1"/>
</dbReference>
<dbReference type="AlphaFoldDB" id="A0A6P1MLX5"/>
<dbReference type="RefSeq" id="WP_162362845.1">
    <property type="nucleotide sequence ID" value="NZ_CP047591.1"/>
</dbReference>
<sequence length="301" mass="34200">MDNLNMESFKNQLISEVSKLMGDGFNVDLKNIKKNNGLTLEALNIVEKGSNVGPLFYLNGYDEKYKDRTVEEIAKDIIGKYMGSKNISFTLGSFMEFNNVKDKITFKLINAEMNKELLKNVPHSDYLDLTLVYQVQLDIKDDGNPTILVSNTLLESWKISKGKLHEYAEQNTSKLLPYEIQSMEDLIGEMVGMLEEDVQALKDENSNVMYVLTNKKKINGAACLLYDDVLKNFAEKHNCDFYMLPSSTHEVLLIPDNNLVNSKELQAMVKEVNATEVAPDEVLSNNVYYYSRKTSELSLVN</sequence>
<dbReference type="EMBL" id="CP047591">
    <property type="protein sequence ID" value="QHI73078.1"/>
    <property type="molecule type" value="Genomic_DNA"/>
</dbReference>
<dbReference type="KEGG" id="amic:Ami3637_12305"/>
<gene>
    <name evidence="1" type="ORF">Ami3637_12305</name>
</gene>
<keyword evidence="2" id="KW-1185">Reference proteome</keyword>
<dbReference type="Proteomes" id="UP000463883">
    <property type="component" value="Chromosome"/>
</dbReference>
<name>A0A6P1MLX5_9FIRM</name>
<protein>
    <recommendedName>
        <fullName evidence="3">DUF1444 family protein</fullName>
    </recommendedName>
</protein>
<organism evidence="1 2">
    <name type="scientific">Aminipila terrae</name>
    <dbReference type="NCBI Taxonomy" id="2697030"/>
    <lineage>
        <taxon>Bacteria</taxon>
        <taxon>Bacillati</taxon>
        <taxon>Bacillota</taxon>
        <taxon>Clostridia</taxon>
        <taxon>Peptostreptococcales</taxon>
        <taxon>Anaerovoracaceae</taxon>
        <taxon>Aminipila</taxon>
    </lineage>
</organism>
<evidence type="ECO:0008006" key="3">
    <source>
        <dbReference type="Google" id="ProtNLM"/>
    </source>
</evidence>
<evidence type="ECO:0000313" key="1">
    <source>
        <dbReference type="EMBL" id="QHI73078.1"/>
    </source>
</evidence>
<proteinExistence type="predicted"/>